<proteinExistence type="predicted"/>
<dbReference type="InterPro" id="IPR017748">
    <property type="entry name" value="TagF"/>
</dbReference>
<dbReference type="PIRSF" id="PIRSF029287">
    <property type="entry name" value="UCP029287"/>
    <property type="match status" value="1"/>
</dbReference>
<dbReference type="NCBIfam" id="TIGR03373">
    <property type="entry name" value="VI_minor_4"/>
    <property type="match status" value="1"/>
</dbReference>
<dbReference type="RefSeq" id="WP_112712628.1">
    <property type="nucleotide sequence ID" value="NZ_LS483250.1"/>
</dbReference>
<name>A0A330LME6_9GAMM</name>
<dbReference type="Proteomes" id="UP000250163">
    <property type="component" value="Chromosome MORIYA"/>
</dbReference>
<reference evidence="2" key="1">
    <citation type="submission" date="2018-05" db="EMBL/GenBank/DDBJ databases">
        <authorList>
            <person name="Cea G.-C."/>
            <person name="William W."/>
        </authorList>
    </citation>
    <scope>NUCLEOTIDE SEQUENCE [LARGE SCALE GENOMIC DNA]</scope>
    <source>
        <strain evidence="2">DB21MT 5</strain>
    </source>
</reference>
<dbReference type="AlphaFoldDB" id="A0A330LME6"/>
<gene>
    <name evidence="1" type="ORF">MORIYA_0663</name>
</gene>
<protein>
    <submittedName>
        <fullName evidence="1">Putative Type VI secretion system-associated protein TagF</fullName>
    </submittedName>
</protein>
<sequence length="251" mass="28069">MSSQAVIDEQSMNSANMNTKTIDIITGYCGKIPSLGDFVSLGLDPNLEQSWNEWVQAALAVSREKLQGEWLDNYLTSPIWHFAVSGGVCSDRSFAGTLIPSVDNVGRYYPFTLFYQADIDPLQFWQEQAFFQQNEQPLLSILDDECVLLNWYKKLTPLSLDVTPITPYKQTLLSPNSHQPNWLLSAAGEQIGGFGSDQLGLLQQTLNQQFNRYSIWWTAGSDKIDPCTLIFSGMPSAATYAGMLDGNWTRS</sequence>
<evidence type="ECO:0000313" key="1">
    <source>
        <dbReference type="EMBL" id="SQD77141.1"/>
    </source>
</evidence>
<dbReference type="EMBL" id="LS483250">
    <property type="protein sequence ID" value="SQD77141.1"/>
    <property type="molecule type" value="Genomic_DNA"/>
</dbReference>
<dbReference type="KEGG" id="mya:MORIYA_0663"/>
<accession>A0A330LME6</accession>
<dbReference type="Gene3D" id="3.40.1730.10">
    <property type="entry name" value="pa0076 domain"/>
    <property type="match status" value="1"/>
</dbReference>
<organism evidence="1 2">
    <name type="scientific">Moritella yayanosii</name>
    <dbReference type="NCBI Taxonomy" id="69539"/>
    <lineage>
        <taxon>Bacteria</taxon>
        <taxon>Pseudomonadati</taxon>
        <taxon>Pseudomonadota</taxon>
        <taxon>Gammaproteobacteria</taxon>
        <taxon>Alteromonadales</taxon>
        <taxon>Moritellaceae</taxon>
        <taxon>Moritella</taxon>
    </lineage>
</organism>
<evidence type="ECO:0000313" key="2">
    <source>
        <dbReference type="Proteomes" id="UP000250163"/>
    </source>
</evidence>
<dbReference type="Pfam" id="PF09867">
    <property type="entry name" value="TagF_N"/>
    <property type="match status" value="1"/>
</dbReference>
<dbReference type="OrthoDB" id="9801841at2"/>
<keyword evidence="2" id="KW-1185">Reference proteome</keyword>
<dbReference type="InterPro" id="IPR038225">
    <property type="entry name" value="TagF_sf"/>
</dbReference>